<dbReference type="PROSITE" id="PS50157">
    <property type="entry name" value="ZINC_FINGER_C2H2_2"/>
    <property type="match status" value="2"/>
</dbReference>
<sequence>MAATRYVPRLTLSSSSSSGADDGDEPPRYYPWRVKSAHELDEGIIDPLHTSFECDICGFTFRTVKAIRTHMLSSHPDADQVVPPPIRWYICGHCGKQFRSWRALGGHRASHRGKKGCSLLSKQERAEDFPAMVAAAAGAMRAPPAVVRDFDLNKPAPEEEQEEEDPPP</sequence>
<keyword evidence="12" id="KW-1185">Reference proteome</keyword>
<feature type="region of interest" description="Disordered" evidence="8">
    <location>
        <begin position="1"/>
        <end position="27"/>
    </location>
</feature>
<evidence type="ECO:0000256" key="4">
    <source>
        <dbReference type="ARBA" id="ARBA00022833"/>
    </source>
</evidence>
<dbReference type="PANTHER" id="PTHR45988:SF78">
    <property type="entry name" value="OS06G0727000 PROTEIN"/>
    <property type="match status" value="1"/>
</dbReference>
<keyword evidence="2" id="KW-0677">Repeat</keyword>
<dbReference type="PANTHER" id="PTHR45988">
    <property type="entry name" value="C2H2 TYPE ZINC FINGER TRANSCRIPTION FACTOR FAMILY-RELATED"/>
    <property type="match status" value="1"/>
</dbReference>
<dbReference type="SMART" id="SM00355">
    <property type="entry name" value="ZnF_C2H2"/>
    <property type="match status" value="2"/>
</dbReference>
<reference evidence="10 11" key="1">
    <citation type="journal article" date="2010" name="Nature">
        <title>Genome sequencing and analysis of the model grass Brachypodium distachyon.</title>
        <authorList>
            <consortium name="International Brachypodium Initiative"/>
        </authorList>
    </citation>
    <scope>NUCLEOTIDE SEQUENCE [LARGE SCALE GENOMIC DNA]</scope>
    <source>
        <strain evidence="10 11">Bd21</strain>
    </source>
</reference>
<evidence type="ECO:0000256" key="3">
    <source>
        <dbReference type="ARBA" id="ARBA00022771"/>
    </source>
</evidence>
<feature type="compositionally biased region" description="Acidic residues" evidence="8">
    <location>
        <begin position="158"/>
        <end position="168"/>
    </location>
</feature>
<organism evidence="10">
    <name type="scientific">Brachypodium distachyon</name>
    <name type="common">Purple false brome</name>
    <name type="synonym">Trachynia distachya</name>
    <dbReference type="NCBI Taxonomy" id="15368"/>
    <lineage>
        <taxon>Eukaryota</taxon>
        <taxon>Viridiplantae</taxon>
        <taxon>Streptophyta</taxon>
        <taxon>Embryophyta</taxon>
        <taxon>Tracheophyta</taxon>
        <taxon>Spermatophyta</taxon>
        <taxon>Magnoliopsida</taxon>
        <taxon>Liliopsida</taxon>
        <taxon>Poales</taxon>
        <taxon>Poaceae</taxon>
        <taxon>BOP clade</taxon>
        <taxon>Pooideae</taxon>
        <taxon>Stipodae</taxon>
        <taxon>Brachypodieae</taxon>
        <taxon>Brachypodium</taxon>
    </lineage>
</organism>
<evidence type="ECO:0000256" key="1">
    <source>
        <dbReference type="ARBA" id="ARBA00022723"/>
    </source>
</evidence>
<dbReference type="Pfam" id="PF13912">
    <property type="entry name" value="zf-C2H2_6"/>
    <property type="match status" value="2"/>
</dbReference>
<dbReference type="Proteomes" id="UP000008810">
    <property type="component" value="Chromosome 5"/>
</dbReference>
<dbReference type="OrthoDB" id="9223883at2759"/>
<dbReference type="Gramene" id="KQJ82229">
    <property type="protein sequence ID" value="KQJ82229"/>
    <property type="gene ID" value="BRADI_5g07675v3"/>
</dbReference>
<keyword evidence="6" id="KW-0804">Transcription</keyword>
<gene>
    <name evidence="10" type="ORF">BRADI_5g07675v3</name>
</gene>
<evidence type="ECO:0000256" key="8">
    <source>
        <dbReference type="SAM" id="MobiDB-lite"/>
    </source>
</evidence>
<dbReference type="EMBL" id="CM000884">
    <property type="protein sequence ID" value="KQJ82229.1"/>
    <property type="molecule type" value="Genomic_DNA"/>
</dbReference>
<dbReference type="InterPro" id="IPR044653">
    <property type="entry name" value="AZF1/2/3-like"/>
</dbReference>
<dbReference type="PROSITE" id="PS00028">
    <property type="entry name" value="ZINC_FINGER_C2H2_1"/>
    <property type="match status" value="2"/>
</dbReference>
<dbReference type="GO" id="GO:0008270">
    <property type="term" value="F:zinc ion binding"/>
    <property type="evidence" value="ECO:0007669"/>
    <property type="project" value="UniProtKB-KW"/>
</dbReference>
<accession>A0A0Q3KQH7</accession>
<reference evidence="10" key="2">
    <citation type="submission" date="2017-06" db="EMBL/GenBank/DDBJ databases">
        <title>WGS assembly of Brachypodium distachyon.</title>
        <authorList>
            <consortium name="The International Brachypodium Initiative"/>
            <person name="Lucas S."/>
            <person name="Harmon-Smith M."/>
            <person name="Lail K."/>
            <person name="Tice H."/>
            <person name="Grimwood J."/>
            <person name="Bruce D."/>
            <person name="Barry K."/>
            <person name="Shu S."/>
            <person name="Lindquist E."/>
            <person name="Wang M."/>
            <person name="Pitluck S."/>
            <person name="Vogel J.P."/>
            <person name="Garvin D.F."/>
            <person name="Mockler T.C."/>
            <person name="Schmutz J."/>
            <person name="Rokhsar D."/>
            <person name="Bevan M.W."/>
        </authorList>
    </citation>
    <scope>NUCLEOTIDE SEQUENCE</scope>
    <source>
        <strain evidence="10">Bd21</strain>
    </source>
</reference>
<evidence type="ECO:0000313" key="11">
    <source>
        <dbReference type="EnsemblPlants" id="KQJ82229"/>
    </source>
</evidence>
<evidence type="ECO:0000256" key="5">
    <source>
        <dbReference type="ARBA" id="ARBA00023015"/>
    </source>
</evidence>
<dbReference type="STRING" id="15368.A0A0Q3KQH7"/>
<dbReference type="SUPFAM" id="SSF57667">
    <property type="entry name" value="beta-beta-alpha zinc fingers"/>
    <property type="match status" value="1"/>
</dbReference>
<evidence type="ECO:0000313" key="12">
    <source>
        <dbReference type="Proteomes" id="UP000008810"/>
    </source>
</evidence>
<keyword evidence="5" id="KW-0805">Transcription regulation</keyword>
<feature type="region of interest" description="Disordered" evidence="8">
    <location>
        <begin position="146"/>
        <end position="168"/>
    </location>
</feature>
<dbReference type="AlphaFoldDB" id="A0A0Q3KQH7"/>
<dbReference type="GO" id="GO:0003700">
    <property type="term" value="F:DNA-binding transcription factor activity"/>
    <property type="evidence" value="ECO:0007669"/>
    <property type="project" value="InterPro"/>
</dbReference>
<evidence type="ECO:0000256" key="6">
    <source>
        <dbReference type="ARBA" id="ARBA00023163"/>
    </source>
</evidence>
<proteinExistence type="predicted"/>
<dbReference type="Gene3D" id="3.30.160.60">
    <property type="entry name" value="Classic Zinc Finger"/>
    <property type="match status" value="1"/>
</dbReference>
<keyword evidence="3 7" id="KW-0863">Zinc-finger</keyword>
<dbReference type="InterPro" id="IPR013087">
    <property type="entry name" value="Znf_C2H2_type"/>
</dbReference>
<evidence type="ECO:0000313" key="10">
    <source>
        <dbReference type="EMBL" id="KQJ82229.1"/>
    </source>
</evidence>
<feature type="domain" description="C2H2-type" evidence="9">
    <location>
        <begin position="52"/>
        <end position="80"/>
    </location>
</feature>
<keyword evidence="4" id="KW-0862">Zinc</keyword>
<evidence type="ECO:0000256" key="7">
    <source>
        <dbReference type="PROSITE-ProRule" id="PRU00042"/>
    </source>
</evidence>
<dbReference type="InterPro" id="IPR036236">
    <property type="entry name" value="Znf_C2H2_sf"/>
</dbReference>
<name>A0A0Q3KQH7_BRADI</name>
<dbReference type="InParanoid" id="A0A0Q3KQH7"/>
<feature type="domain" description="C2H2-type" evidence="9">
    <location>
        <begin position="89"/>
        <end position="116"/>
    </location>
</feature>
<evidence type="ECO:0000256" key="2">
    <source>
        <dbReference type="ARBA" id="ARBA00022737"/>
    </source>
</evidence>
<protein>
    <recommendedName>
        <fullName evidence="9">C2H2-type domain-containing protein</fullName>
    </recommendedName>
</protein>
<reference evidence="11" key="3">
    <citation type="submission" date="2018-08" db="UniProtKB">
        <authorList>
            <consortium name="EnsemblPlants"/>
        </authorList>
    </citation>
    <scope>IDENTIFICATION</scope>
    <source>
        <strain evidence="11">cv. Bd21</strain>
    </source>
</reference>
<evidence type="ECO:0000259" key="9">
    <source>
        <dbReference type="PROSITE" id="PS50157"/>
    </source>
</evidence>
<dbReference type="EnsemblPlants" id="KQJ82229">
    <property type="protein sequence ID" value="KQJ82229"/>
    <property type="gene ID" value="BRADI_5g07675v3"/>
</dbReference>
<keyword evidence="1" id="KW-0479">Metal-binding</keyword>